<reference evidence="1 2" key="1">
    <citation type="submission" date="2018-10" db="EMBL/GenBank/DDBJ databases">
        <authorList>
            <consortium name="IHU Genomes"/>
        </authorList>
    </citation>
    <scope>NUCLEOTIDE SEQUENCE [LARGE SCALE GENOMIC DNA]</scope>
    <source>
        <strain evidence="1 2">A1</strain>
    </source>
</reference>
<dbReference type="EMBL" id="UPSH01000001">
    <property type="protein sequence ID" value="VBB18152.1"/>
    <property type="molecule type" value="Genomic_DNA"/>
</dbReference>
<keyword evidence="2" id="KW-1185">Reference proteome</keyword>
<protein>
    <submittedName>
        <fullName evidence="1">Uncharacterized protein</fullName>
    </submittedName>
</protein>
<comment type="caution">
    <text evidence="1">The sequence shown here is derived from an EMBL/GenBank/DDBJ whole genome shotgun (WGS) entry which is preliminary data.</text>
</comment>
<evidence type="ECO:0000313" key="2">
    <source>
        <dbReference type="Proteomes" id="UP000594342"/>
    </source>
</evidence>
<proteinExistence type="predicted"/>
<organism evidence="1 2">
    <name type="scientific">Yasminevirus sp. GU-2018</name>
    <dbReference type="NCBI Taxonomy" id="2420051"/>
    <lineage>
        <taxon>Viruses</taxon>
        <taxon>Varidnaviria</taxon>
        <taxon>Bamfordvirae</taxon>
        <taxon>Nucleocytoviricota</taxon>
        <taxon>Megaviricetes</taxon>
        <taxon>Imitervirales</taxon>
        <taxon>Mimiviridae</taxon>
        <taxon>Klosneuvirinae</taxon>
        <taxon>Yasminevirus</taxon>
        <taxon>Yasminevirus saudimassiliense</taxon>
    </lineage>
</organism>
<accession>A0A5K0U9L6</accession>
<dbReference type="Proteomes" id="UP000594342">
    <property type="component" value="Unassembled WGS sequence"/>
</dbReference>
<gene>
    <name evidence="1" type="ORF">YASMINEVIRUS_615</name>
</gene>
<evidence type="ECO:0000313" key="1">
    <source>
        <dbReference type="EMBL" id="VBB18152.1"/>
    </source>
</evidence>
<name>A0A5K0U9L6_9VIRU</name>
<sequence length="53" mass="6248">MYFTKIEVRIKLKTNNVSELVILITELTRMLTINTVRGIQCETEYKNNDTDIK</sequence>